<comment type="caution">
    <text evidence="2">The sequence shown here is derived from an EMBL/GenBank/DDBJ whole genome shotgun (WGS) entry which is preliminary data.</text>
</comment>
<dbReference type="EC" id="2.4.-.-" evidence="2"/>
<dbReference type="SUPFAM" id="SSF53756">
    <property type="entry name" value="UDP-Glycosyltransferase/glycogen phosphorylase"/>
    <property type="match status" value="1"/>
</dbReference>
<keyword evidence="2" id="KW-0328">Glycosyltransferase</keyword>
<dbReference type="Proteomes" id="UP001243009">
    <property type="component" value="Unassembled WGS sequence"/>
</dbReference>
<sequence>MSTMPLLADVSELVASPMRTGIQRVVRAMLRHWPGPRPLLPCRFDAAAGGLVPLSPRVVDLLMEATPELRALPAEALKQRVADAAGAGPQAPLDPGRYGRILVPELFFDPARCHFYRTLLQQDPGRAGFVVYDFIPWLRPELMGVDRTQHLMPYLGVLMTARHLGFISGATRDAFVHRILRREVAEGVVLPLGADGLLGEDRTGGGVPRQCFRSDRRLFVAVGSIDGRKNQDLMADCFAALRAAGVPARLAVVGGAFRNGRAQAQAAALAAASVADAEGIRHVPQATDAEIGALLGEARATLYLSEAEGYGLPPVEGLALGIPAIIGGEVPSVTELPPGGRLELPALTPAALGEAIRHLMNDAVAEALWAEAATLDLPTWRGFAAAMASWIQD</sequence>
<accession>A0ABT9ED56</accession>
<protein>
    <submittedName>
        <fullName evidence="2">Glycosyltransferase</fullName>
        <ecNumber evidence="2">2.4.-.-</ecNumber>
    </submittedName>
</protein>
<dbReference type="InterPro" id="IPR001296">
    <property type="entry name" value="Glyco_trans_1"/>
</dbReference>
<dbReference type="EMBL" id="JAUTWS010000155">
    <property type="protein sequence ID" value="MDO9714044.1"/>
    <property type="molecule type" value="Genomic_DNA"/>
</dbReference>
<organism evidence="2 3">
    <name type="scientific">Paracraurococcus lichenis</name>
    <dbReference type="NCBI Taxonomy" id="3064888"/>
    <lineage>
        <taxon>Bacteria</taxon>
        <taxon>Pseudomonadati</taxon>
        <taxon>Pseudomonadota</taxon>
        <taxon>Alphaproteobacteria</taxon>
        <taxon>Acetobacterales</taxon>
        <taxon>Roseomonadaceae</taxon>
        <taxon>Paracraurococcus</taxon>
    </lineage>
</organism>
<gene>
    <name evidence="2" type="ORF">Q7A36_37430</name>
</gene>
<name>A0ABT9ED56_9PROT</name>
<reference evidence="2 3" key="1">
    <citation type="submission" date="2023-08" db="EMBL/GenBank/DDBJ databases">
        <title>The draft genome sequence of Paracraurococcus sp. LOR1-02.</title>
        <authorList>
            <person name="Kingkaew E."/>
            <person name="Tanasupawat S."/>
        </authorList>
    </citation>
    <scope>NUCLEOTIDE SEQUENCE [LARGE SCALE GENOMIC DNA]</scope>
    <source>
        <strain evidence="2 3">LOR1-02</strain>
    </source>
</reference>
<proteinExistence type="predicted"/>
<dbReference type="Pfam" id="PF00534">
    <property type="entry name" value="Glycos_transf_1"/>
    <property type="match status" value="1"/>
</dbReference>
<evidence type="ECO:0000259" key="1">
    <source>
        <dbReference type="Pfam" id="PF00534"/>
    </source>
</evidence>
<dbReference type="Gene3D" id="3.40.50.2000">
    <property type="entry name" value="Glycogen Phosphorylase B"/>
    <property type="match status" value="1"/>
</dbReference>
<dbReference type="PANTHER" id="PTHR46401:SF8">
    <property type="entry name" value="BLL6006 PROTEIN"/>
    <property type="match status" value="1"/>
</dbReference>
<evidence type="ECO:0000313" key="3">
    <source>
        <dbReference type="Proteomes" id="UP001243009"/>
    </source>
</evidence>
<evidence type="ECO:0000313" key="2">
    <source>
        <dbReference type="EMBL" id="MDO9714044.1"/>
    </source>
</evidence>
<keyword evidence="3" id="KW-1185">Reference proteome</keyword>
<dbReference type="RefSeq" id="WP_305108888.1">
    <property type="nucleotide sequence ID" value="NZ_JAUTWS010000155.1"/>
</dbReference>
<dbReference type="GO" id="GO:0016757">
    <property type="term" value="F:glycosyltransferase activity"/>
    <property type="evidence" value="ECO:0007669"/>
    <property type="project" value="UniProtKB-KW"/>
</dbReference>
<dbReference type="PANTHER" id="PTHR46401">
    <property type="entry name" value="GLYCOSYLTRANSFERASE WBBK-RELATED"/>
    <property type="match status" value="1"/>
</dbReference>
<feature type="domain" description="Glycosyl transferase family 1" evidence="1">
    <location>
        <begin position="213"/>
        <end position="363"/>
    </location>
</feature>
<keyword evidence="2" id="KW-0808">Transferase</keyword>